<evidence type="ECO:0000256" key="7">
    <source>
        <dbReference type="ARBA" id="ARBA00023136"/>
    </source>
</evidence>
<evidence type="ECO:0000256" key="4">
    <source>
        <dbReference type="ARBA" id="ARBA00022598"/>
    </source>
</evidence>
<accession>A0A2P6VPH8</accession>
<evidence type="ECO:0000256" key="2">
    <source>
        <dbReference type="ARBA" id="ARBA00022450"/>
    </source>
</evidence>
<evidence type="ECO:0000256" key="9">
    <source>
        <dbReference type="SAM" id="Phobius"/>
    </source>
</evidence>
<dbReference type="CDD" id="cd05930">
    <property type="entry name" value="A_NRPS"/>
    <property type="match status" value="1"/>
</dbReference>
<proteinExistence type="inferred from homology"/>
<dbReference type="SUPFAM" id="SSF47336">
    <property type="entry name" value="ACP-like"/>
    <property type="match status" value="1"/>
</dbReference>
<dbReference type="InterPro" id="IPR010071">
    <property type="entry name" value="AA_adenyl_dom"/>
</dbReference>
<feature type="transmembrane region" description="Helical" evidence="9">
    <location>
        <begin position="1728"/>
        <end position="1747"/>
    </location>
</feature>
<feature type="compositionally biased region" description="Low complexity" evidence="8">
    <location>
        <begin position="1157"/>
        <end position="1167"/>
    </location>
</feature>
<dbReference type="CDD" id="cd13962">
    <property type="entry name" value="PT_UbiA_UBIAD1"/>
    <property type="match status" value="1"/>
</dbReference>
<feature type="domain" description="Carrier" evidence="10">
    <location>
        <begin position="1066"/>
        <end position="1145"/>
    </location>
</feature>
<dbReference type="NCBIfam" id="TIGR02235">
    <property type="entry name" value="menA_cyano-plnt"/>
    <property type="match status" value="1"/>
</dbReference>
<name>A0A2P6VPH8_9CHLO</name>
<feature type="region of interest" description="Disordered" evidence="8">
    <location>
        <begin position="376"/>
        <end position="404"/>
    </location>
</feature>
<protein>
    <submittedName>
        <fullName evidence="11">Peptide synthetase</fullName>
    </submittedName>
</protein>
<feature type="transmembrane region" description="Helical" evidence="9">
    <location>
        <begin position="130"/>
        <end position="150"/>
    </location>
</feature>
<dbReference type="Gene3D" id="3.40.50.980">
    <property type="match status" value="2"/>
</dbReference>
<dbReference type="SUPFAM" id="SSF51161">
    <property type="entry name" value="Trimeric LpxA-like enzymes"/>
    <property type="match status" value="3"/>
</dbReference>
<comment type="subcellular location">
    <subcellularLocation>
        <location evidence="1">Membrane</location>
        <topology evidence="1">Multi-pass membrane protein</topology>
    </subcellularLocation>
</comment>
<sequence length="1937" mass="208727">MGSLSCPAVAPPQCTLSCAPWRPLDARQPLLTTPSPQTDKDQRDLWRRAIKLPMYSVGWAPILVSAASAYAQTGAFDPVRTLLLCVAATAIIAWLNLSNDVFDGLTGVDRSNKPESVVSLLGGDRRAARAVLAAATALLLGGAGLLFWLLQGAGNPLASKMLYAAIAMGYIYQGPPFRWSYLGLGEPLCFLAFGPLATCAFYFAQVPPALAVFNRQIMALSGLVGITTTVILFCAHFHQIEGDRAHGKMSPLVRLGTKKGTEVLKFAVGLSYISTLVLALSGSLPFSCFTSVVVAYGLAGEMVKHAETNATNPDGLKTLKFLATRPAAKFSMQDDYTADHTDPEAEAAYQARRKEKMGIMKAPYVIANMFKKMTGKGSKAAPRSTADPQAAPRAVPLGGSHSRVTPRASERMWSLLRWIYSDQRLLLATGKAEKLLYIAVTKRLERRQEDEADADVLLAALLEEETEPWPPPSRPKYTEPGGAMSPAAVPAGAAAGSSTPVPLAWVRGEEHPQLFQGPLLHQQFDSVAAARPTAICLVDDASGTELTYGQVAEAAGALARTLARLGVGRDMAVGILVERSPAVVIAMLAVLKTGGFYVPLDPSYQAERLAGYVQDSAATVIVSQHKLAGQAHELADAAVAGGAGAHPAVLLIEDVAAGIGSEVEGSLAPVEDLSVGYCMFTSGSTGRPKGVEVTHGGLRDLIHFFVDKMDLGPNDVFCLNTTVCFDPYVLYLYGCLVTGGRLIIPRSDGHTDPTYMAELCRHHGVTILEVVPSLAVEYLRDLAPLGHELRIRRFLTGGEALSPSLATAAYKALPGCEMVWNTYGPTEVTVQVITGAIPRGADRVPLGRPDHNVHCYISSYVEDDEQDKKTAKRMCGVGEPGELLLSGPRLGRGYRGRPDLTADKFIPNPFYDTTTDLPPHIRKHYRLVYRTGDLVRWGADGQLDFLGRIDHQVKVNGVRIELAEVETALACTPGVARAAAVAWKDARLGTYRLAGYVVAHAGAAGGAEAVAEAAKESCRSKLVPAMVPAIVMALPDMRLLPNGKTDLKSLPEPEWGAQAAQHGYVAPADDVEEQLSAIWASALPLPPGDQRISTADDFFELGGTSLLAGRINSEVRKRLGIDISGLVIFQSRTVASMAATIRSLQLKKRAAEAEPTGSSGSSDSGSDTLGKESTDGSDHVSTRLRSVAAVVGKPLPMWFCTFLQLLGYIVAHLVEFVMFLGPSVGIIAVYAYSPLQIWQVTMIVPLIMIVFYLVAILMCILLKWIVIGRQRPGTYSLWGWYYVRWWTVRAIFNQVANSVLPAMKGSELLNIVMRCMGAKIGRNVTLDSTTCIQDWDLVTIGDDTVVESNAFISGSATAAGTDPSSKGTITFGPVVIGAGCTLGSQCCVRPGTTIPDGGVVTTGTSTSHPESVSGKPLDGAEIRTAHAPLPLVLQVLAWLLMTVLYGFIWLAGAMPVAFLWRYLSGMQWQQLLPFAMKCWTSDHWTTQCKDLYTQELLAILIWPVCLFLSGQAFLLFVIFFKWTVMGRFTPEKCERTDVWWRFRSHMWKLVQESPLAGHSSDPWTGTVLYNWFLQAQGVKIGKQAWLGEKFTCTEPDMVTIGDYVSVCSAVSVVCSTEARSARVTLLDSCAVTNETTVLPGVVVHPEAVLGVYSLGRPGQVFPPGSITQGEVVLHPGRDIESGGKVDASGTKGVRNLKAVSGWVFARYNVLYWIATLTLLPMSLMVKDLPLAVVLISGLYFGGCWMSLALLPIGVIIALTSAILWMAFLKLIMLWHSAGSHPLYGFRASAWQLLCILGYVFEDFVPIMGSQMFVWYMRMQGAKVGKNCCVMGGFCTEWDLLTIGDNSVVGDQAFFMGHTVEHRCVKMGPVTLGKRVTVGTLSAVLPGAVLEDGCTIGDVSLVMKQELVPAGAVWCGIPAVPVEHTKLSFKLNSKLSYV</sequence>
<evidence type="ECO:0000256" key="5">
    <source>
        <dbReference type="ARBA" id="ARBA00022692"/>
    </source>
</evidence>
<dbReference type="GO" id="GO:0004659">
    <property type="term" value="F:prenyltransferase activity"/>
    <property type="evidence" value="ECO:0007669"/>
    <property type="project" value="InterPro"/>
</dbReference>
<organism evidence="11 12">
    <name type="scientific">Micractinium conductrix</name>
    <dbReference type="NCBI Taxonomy" id="554055"/>
    <lineage>
        <taxon>Eukaryota</taxon>
        <taxon>Viridiplantae</taxon>
        <taxon>Chlorophyta</taxon>
        <taxon>core chlorophytes</taxon>
        <taxon>Trebouxiophyceae</taxon>
        <taxon>Chlorellales</taxon>
        <taxon>Chlorellaceae</taxon>
        <taxon>Chlorella clade</taxon>
        <taxon>Micractinium</taxon>
    </lineage>
</organism>
<feature type="transmembrane region" description="Helical" evidence="9">
    <location>
        <begin position="79"/>
        <end position="97"/>
    </location>
</feature>
<gene>
    <name evidence="11" type="ORF">C2E20_1012</name>
</gene>
<keyword evidence="12" id="KW-1185">Reference proteome</keyword>
<keyword evidence="7 9" id="KW-0472">Membrane</keyword>
<feature type="transmembrane region" description="Helical" evidence="9">
    <location>
        <begin position="52"/>
        <end position="73"/>
    </location>
</feature>
<feature type="transmembrane region" description="Helical" evidence="9">
    <location>
        <begin position="184"/>
        <end position="204"/>
    </location>
</feature>
<dbReference type="GO" id="GO:0043041">
    <property type="term" value="P:amino acid activation for nonribosomal peptide biosynthetic process"/>
    <property type="evidence" value="ECO:0007669"/>
    <property type="project" value="TreeGrafter"/>
</dbReference>
<dbReference type="GO" id="GO:0042372">
    <property type="term" value="P:phylloquinone biosynthetic process"/>
    <property type="evidence" value="ECO:0007669"/>
    <property type="project" value="InterPro"/>
</dbReference>
<dbReference type="PANTHER" id="PTHR45527:SF1">
    <property type="entry name" value="FATTY ACID SYNTHASE"/>
    <property type="match status" value="1"/>
</dbReference>
<dbReference type="Gene3D" id="2.30.38.10">
    <property type="entry name" value="Luciferase, Domain 3"/>
    <property type="match status" value="1"/>
</dbReference>
<keyword evidence="5 9" id="KW-0812">Transmembrane</keyword>
<dbReference type="InterPro" id="IPR026046">
    <property type="entry name" value="UBIAD1"/>
</dbReference>
<dbReference type="EMBL" id="LHPF02000002">
    <property type="protein sequence ID" value="PSC76004.1"/>
    <property type="molecule type" value="Genomic_DNA"/>
</dbReference>
<dbReference type="InterPro" id="IPR045851">
    <property type="entry name" value="AMP-bd_C_sf"/>
</dbReference>
<dbReference type="GO" id="GO:0016020">
    <property type="term" value="C:membrane"/>
    <property type="evidence" value="ECO:0007669"/>
    <property type="project" value="UniProtKB-SubCell"/>
</dbReference>
<feature type="compositionally biased region" description="Low complexity" evidence="8">
    <location>
        <begin position="480"/>
        <end position="495"/>
    </location>
</feature>
<dbReference type="GO" id="GO:0031177">
    <property type="term" value="F:phosphopantetheine binding"/>
    <property type="evidence" value="ECO:0007669"/>
    <property type="project" value="InterPro"/>
</dbReference>
<dbReference type="STRING" id="554055.A0A2P6VPH8"/>
<keyword evidence="3" id="KW-0597">Phosphoprotein</keyword>
<evidence type="ECO:0000256" key="3">
    <source>
        <dbReference type="ARBA" id="ARBA00022553"/>
    </source>
</evidence>
<evidence type="ECO:0000256" key="1">
    <source>
        <dbReference type="ARBA" id="ARBA00004141"/>
    </source>
</evidence>
<dbReference type="Gene3D" id="2.160.10.10">
    <property type="entry name" value="Hexapeptide repeat proteins"/>
    <property type="match status" value="3"/>
</dbReference>
<evidence type="ECO:0000313" key="12">
    <source>
        <dbReference type="Proteomes" id="UP000239649"/>
    </source>
</evidence>
<dbReference type="SUPFAM" id="SSF56801">
    <property type="entry name" value="Acetyl-CoA synthetase-like"/>
    <property type="match status" value="1"/>
</dbReference>
<feature type="transmembrane region" description="Helical" evidence="9">
    <location>
        <begin position="1754"/>
        <end position="1777"/>
    </location>
</feature>
<dbReference type="Gene3D" id="1.10.1200.10">
    <property type="entry name" value="ACP-like"/>
    <property type="match status" value="1"/>
</dbReference>
<feature type="region of interest" description="Disordered" evidence="8">
    <location>
        <begin position="1150"/>
        <end position="1178"/>
    </location>
</feature>
<keyword evidence="6 9" id="KW-1133">Transmembrane helix</keyword>
<dbReference type="Proteomes" id="UP000239649">
    <property type="component" value="Unassembled WGS sequence"/>
</dbReference>
<dbReference type="Gene3D" id="3.30.300.30">
    <property type="match status" value="1"/>
</dbReference>
<dbReference type="GO" id="GO:0044550">
    <property type="term" value="P:secondary metabolite biosynthetic process"/>
    <property type="evidence" value="ECO:0007669"/>
    <property type="project" value="TreeGrafter"/>
</dbReference>
<dbReference type="SMART" id="SM00823">
    <property type="entry name" value="PKS_PP"/>
    <property type="match status" value="1"/>
</dbReference>
<dbReference type="InterPro" id="IPR000873">
    <property type="entry name" value="AMP-dep_synth/lig_dom"/>
</dbReference>
<dbReference type="InterPro" id="IPR009081">
    <property type="entry name" value="PP-bd_ACP"/>
</dbReference>
<evidence type="ECO:0000259" key="10">
    <source>
        <dbReference type="PROSITE" id="PS50075"/>
    </source>
</evidence>
<dbReference type="InterPro" id="IPR025110">
    <property type="entry name" value="AMP-bd_C"/>
</dbReference>
<dbReference type="OrthoDB" id="507940at2759"/>
<dbReference type="GO" id="GO:0005737">
    <property type="term" value="C:cytoplasm"/>
    <property type="evidence" value="ECO:0007669"/>
    <property type="project" value="TreeGrafter"/>
</dbReference>
<feature type="transmembrane region" description="Helical" evidence="9">
    <location>
        <begin position="1205"/>
        <end position="1231"/>
    </location>
</feature>
<dbReference type="Pfam" id="PF13193">
    <property type="entry name" value="AMP-binding_C"/>
    <property type="match status" value="1"/>
</dbReference>
<feature type="transmembrane region" description="Helical" evidence="9">
    <location>
        <begin position="1499"/>
        <end position="1520"/>
    </location>
</feature>
<dbReference type="NCBIfam" id="TIGR01733">
    <property type="entry name" value="AA-adenyl-dom"/>
    <property type="match status" value="1"/>
</dbReference>
<evidence type="ECO:0000313" key="11">
    <source>
        <dbReference type="EMBL" id="PSC76004.1"/>
    </source>
</evidence>
<keyword evidence="2" id="KW-0596">Phosphopantetheine</keyword>
<dbReference type="PROSITE" id="PS50075">
    <property type="entry name" value="CARRIER"/>
    <property type="match status" value="1"/>
</dbReference>
<evidence type="ECO:0000256" key="6">
    <source>
        <dbReference type="ARBA" id="ARBA00022989"/>
    </source>
</evidence>
<dbReference type="Pfam" id="PF00550">
    <property type="entry name" value="PP-binding"/>
    <property type="match status" value="1"/>
</dbReference>
<feature type="transmembrane region" description="Helical" evidence="9">
    <location>
        <begin position="1704"/>
        <end position="1722"/>
    </location>
</feature>
<comment type="caution">
    <text evidence="11">The sequence shown here is derived from an EMBL/GenBank/DDBJ whole genome shotgun (WGS) entry which is preliminary data.</text>
</comment>
<dbReference type="Pfam" id="PF00501">
    <property type="entry name" value="AMP-binding"/>
    <property type="match status" value="1"/>
</dbReference>
<dbReference type="InterPro" id="IPR036736">
    <property type="entry name" value="ACP-like_sf"/>
</dbReference>
<dbReference type="HAMAP" id="MF_01938">
    <property type="entry name" value="MenA_2"/>
    <property type="match status" value="1"/>
</dbReference>
<feature type="compositionally biased region" description="Basic and acidic residues" evidence="8">
    <location>
        <begin position="1169"/>
        <end position="1178"/>
    </location>
</feature>
<feature type="region of interest" description="Disordered" evidence="8">
    <location>
        <begin position="465"/>
        <end position="495"/>
    </location>
</feature>
<dbReference type="InterPro" id="IPR000537">
    <property type="entry name" value="UbiA_prenyltransferase"/>
</dbReference>
<evidence type="ECO:0000256" key="8">
    <source>
        <dbReference type="SAM" id="MobiDB-lite"/>
    </source>
</evidence>
<reference evidence="11 12" key="1">
    <citation type="journal article" date="2018" name="Plant J.">
        <title>Genome sequences of Chlorella sorokiniana UTEX 1602 and Micractinium conductrix SAG 241.80: implications to maltose excretion by a green alga.</title>
        <authorList>
            <person name="Arriola M.B."/>
            <person name="Velmurugan N."/>
            <person name="Zhang Y."/>
            <person name="Plunkett M.H."/>
            <person name="Hondzo H."/>
            <person name="Barney B.M."/>
        </authorList>
    </citation>
    <scope>NUCLEOTIDE SEQUENCE [LARGE SCALE GENOMIC DNA]</scope>
    <source>
        <strain evidence="11 12">SAG 241.80</strain>
    </source>
</reference>
<feature type="transmembrane region" description="Helical" evidence="9">
    <location>
        <begin position="1435"/>
        <end position="1463"/>
    </location>
</feature>
<dbReference type="InterPro" id="IPR011004">
    <property type="entry name" value="Trimer_LpxA-like_sf"/>
</dbReference>
<dbReference type="InterPro" id="IPR011937">
    <property type="entry name" value="DHNA_phytyltransferase_MenA"/>
</dbReference>
<feature type="transmembrane region" description="Helical" evidence="9">
    <location>
        <begin position="1789"/>
        <end position="1815"/>
    </location>
</feature>
<dbReference type="Pfam" id="PF01040">
    <property type="entry name" value="UbiA"/>
    <property type="match status" value="1"/>
</dbReference>
<feature type="transmembrane region" description="Helical" evidence="9">
    <location>
        <begin position="216"/>
        <end position="235"/>
    </location>
</feature>
<dbReference type="PANTHER" id="PTHR45527">
    <property type="entry name" value="NONRIBOSOMAL PEPTIDE SYNTHETASE"/>
    <property type="match status" value="1"/>
</dbReference>
<dbReference type="GO" id="GO:0016874">
    <property type="term" value="F:ligase activity"/>
    <property type="evidence" value="ECO:0007669"/>
    <property type="project" value="UniProtKB-KW"/>
</dbReference>
<keyword evidence="4" id="KW-0436">Ligase</keyword>
<feature type="transmembrane region" description="Helical" evidence="9">
    <location>
        <begin position="1237"/>
        <end position="1262"/>
    </location>
</feature>
<dbReference type="InterPro" id="IPR020806">
    <property type="entry name" value="PKS_PP-bd"/>
</dbReference>